<accession>A0A430AWK3</accession>
<feature type="transmembrane region" description="Helical" evidence="1">
    <location>
        <begin position="61"/>
        <end position="78"/>
    </location>
</feature>
<proteinExistence type="predicted"/>
<dbReference type="GeneID" id="95581079"/>
<dbReference type="AlphaFoldDB" id="A0A430AWK3"/>
<sequence>MLESILLTQFIALIIMGLFLLQTNGKLEKHEFLDVIGWLGFLFILSYSLICSTLFEISSFSLLMMASLNGIMTVFFIFSKKILKIK</sequence>
<dbReference type="EMBL" id="JARQBZ010000032">
    <property type="protein sequence ID" value="MDT2834995.1"/>
    <property type="molecule type" value="Genomic_DNA"/>
</dbReference>
<reference evidence="3 4" key="1">
    <citation type="submission" date="2017-05" db="EMBL/GenBank/DDBJ databases">
        <title>Vagococcus spp. assemblies.</title>
        <authorList>
            <person name="Gulvik C.A."/>
        </authorList>
    </citation>
    <scope>NUCLEOTIDE SEQUENCE [LARGE SCALE GENOMIC DNA]</scope>
    <source>
        <strain evidence="3 4">SS1714</strain>
    </source>
</reference>
<evidence type="ECO:0000313" key="4">
    <source>
        <dbReference type="Proteomes" id="UP000288028"/>
    </source>
</evidence>
<gene>
    <name evidence="3" type="ORF">CBF28_11295</name>
    <name evidence="2" type="ORF">P7H70_13190</name>
</gene>
<dbReference type="OrthoDB" id="9985604at2"/>
<evidence type="ECO:0000256" key="1">
    <source>
        <dbReference type="SAM" id="Phobius"/>
    </source>
</evidence>
<organism evidence="3 4">
    <name type="scientific">Vagococcus carniphilus</name>
    <dbReference type="NCBI Taxonomy" id="218144"/>
    <lineage>
        <taxon>Bacteria</taxon>
        <taxon>Bacillati</taxon>
        <taxon>Bacillota</taxon>
        <taxon>Bacilli</taxon>
        <taxon>Lactobacillales</taxon>
        <taxon>Enterococcaceae</taxon>
        <taxon>Vagococcus</taxon>
    </lineage>
</organism>
<evidence type="ECO:0000313" key="2">
    <source>
        <dbReference type="EMBL" id="MDT2834995.1"/>
    </source>
</evidence>
<keyword evidence="1" id="KW-1133">Transmembrane helix</keyword>
<dbReference type="EMBL" id="NGKB01000011">
    <property type="protein sequence ID" value="RSU12416.1"/>
    <property type="molecule type" value="Genomic_DNA"/>
</dbReference>
<comment type="caution">
    <text evidence="3">The sequence shown here is derived from an EMBL/GenBank/DDBJ whole genome shotgun (WGS) entry which is preliminary data.</text>
</comment>
<evidence type="ECO:0000313" key="3">
    <source>
        <dbReference type="EMBL" id="RSU12416.1"/>
    </source>
</evidence>
<keyword evidence="1" id="KW-0472">Membrane</keyword>
<keyword evidence="4" id="KW-1185">Reference proteome</keyword>
<feature type="transmembrane region" description="Helical" evidence="1">
    <location>
        <begin position="35"/>
        <end position="55"/>
    </location>
</feature>
<reference evidence="2" key="2">
    <citation type="submission" date="2023-03" db="EMBL/GenBank/DDBJ databases">
        <authorList>
            <person name="Shen W."/>
            <person name="Cai J."/>
        </authorList>
    </citation>
    <scope>NUCLEOTIDE SEQUENCE</scope>
    <source>
        <strain evidence="2">P96-3</strain>
    </source>
</reference>
<name>A0A430AWK3_9ENTE</name>
<dbReference type="Proteomes" id="UP000288028">
    <property type="component" value="Unassembled WGS sequence"/>
</dbReference>
<feature type="transmembrane region" description="Helical" evidence="1">
    <location>
        <begin position="6"/>
        <end position="23"/>
    </location>
</feature>
<dbReference type="Proteomes" id="UP001268577">
    <property type="component" value="Unassembled WGS sequence"/>
</dbReference>
<protein>
    <submittedName>
        <fullName evidence="3">Uncharacterized protein</fullName>
    </submittedName>
</protein>
<dbReference type="RefSeq" id="WP_126795323.1">
    <property type="nucleotide sequence ID" value="NZ_CP060720.1"/>
</dbReference>
<keyword evidence="1" id="KW-0812">Transmembrane</keyword>